<comment type="caution">
    <text evidence="7">The sequence shown here is derived from an EMBL/GenBank/DDBJ whole genome shotgun (WGS) entry which is preliminary data.</text>
</comment>
<evidence type="ECO:0000256" key="3">
    <source>
        <dbReference type="ARBA" id="ARBA00022833"/>
    </source>
</evidence>
<evidence type="ECO:0000256" key="4">
    <source>
        <dbReference type="PROSITE-ProRule" id="PRU00027"/>
    </source>
</evidence>
<evidence type="ECO:0000313" key="7">
    <source>
        <dbReference type="EMBL" id="CAG8612659.1"/>
    </source>
</evidence>
<dbReference type="SUPFAM" id="SSF57667">
    <property type="entry name" value="beta-beta-alpha zinc fingers"/>
    <property type="match status" value="1"/>
</dbReference>
<dbReference type="AlphaFoldDB" id="A0A9N9GKL5"/>
<dbReference type="Proteomes" id="UP000789405">
    <property type="component" value="Unassembled WGS sequence"/>
</dbReference>
<keyword evidence="3" id="KW-0862">Zinc</keyword>
<sequence>MNSEISSEITSGDKRENMLNEAPTDIEDDEYERQIIKNRRCHPIWGYFSWSKDYNNVVCNLCGNPYSSNTGVSTIKGHFMNYHKDEWKEIEQTKFTISSTKNRIDPK</sequence>
<feature type="domain" description="BED-type" evidence="6">
    <location>
        <begin position="39"/>
        <end position="90"/>
    </location>
</feature>
<evidence type="ECO:0000256" key="5">
    <source>
        <dbReference type="SAM" id="MobiDB-lite"/>
    </source>
</evidence>
<evidence type="ECO:0000256" key="1">
    <source>
        <dbReference type="ARBA" id="ARBA00022723"/>
    </source>
</evidence>
<dbReference type="Pfam" id="PF02892">
    <property type="entry name" value="zf-BED"/>
    <property type="match status" value="1"/>
</dbReference>
<protein>
    <submittedName>
        <fullName evidence="7">13704_t:CDS:1</fullName>
    </submittedName>
</protein>
<dbReference type="PROSITE" id="PS50808">
    <property type="entry name" value="ZF_BED"/>
    <property type="match status" value="1"/>
</dbReference>
<dbReference type="OrthoDB" id="2446524at2759"/>
<keyword evidence="2 4" id="KW-0863">Zinc-finger</keyword>
<feature type="region of interest" description="Disordered" evidence="5">
    <location>
        <begin position="1"/>
        <end position="27"/>
    </location>
</feature>
<keyword evidence="1" id="KW-0479">Metal-binding</keyword>
<dbReference type="InterPro" id="IPR003656">
    <property type="entry name" value="Znf_BED"/>
</dbReference>
<accession>A0A9N9GKL5</accession>
<gene>
    <name evidence="7" type="ORF">DERYTH_LOCUS8221</name>
</gene>
<dbReference type="EMBL" id="CAJVPY010004191">
    <property type="protein sequence ID" value="CAG8612659.1"/>
    <property type="molecule type" value="Genomic_DNA"/>
</dbReference>
<feature type="compositionally biased region" description="Polar residues" evidence="5">
    <location>
        <begin position="1"/>
        <end position="10"/>
    </location>
</feature>
<keyword evidence="8" id="KW-1185">Reference proteome</keyword>
<dbReference type="InterPro" id="IPR036236">
    <property type="entry name" value="Znf_C2H2_sf"/>
</dbReference>
<proteinExistence type="predicted"/>
<evidence type="ECO:0000313" key="8">
    <source>
        <dbReference type="Proteomes" id="UP000789405"/>
    </source>
</evidence>
<dbReference type="GO" id="GO:0008270">
    <property type="term" value="F:zinc ion binding"/>
    <property type="evidence" value="ECO:0007669"/>
    <property type="project" value="UniProtKB-KW"/>
</dbReference>
<organism evidence="7 8">
    <name type="scientific">Dentiscutata erythropus</name>
    <dbReference type="NCBI Taxonomy" id="1348616"/>
    <lineage>
        <taxon>Eukaryota</taxon>
        <taxon>Fungi</taxon>
        <taxon>Fungi incertae sedis</taxon>
        <taxon>Mucoromycota</taxon>
        <taxon>Glomeromycotina</taxon>
        <taxon>Glomeromycetes</taxon>
        <taxon>Diversisporales</taxon>
        <taxon>Gigasporaceae</taxon>
        <taxon>Dentiscutata</taxon>
    </lineage>
</organism>
<evidence type="ECO:0000256" key="2">
    <source>
        <dbReference type="ARBA" id="ARBA00022771"/>
    </source>
</evidence>
<name>A0A9N9GKL5_9GLOM</name>
<evidence type="ECO:0000259" key="6">
    <source>
        <dbReference type="PROSITE" id="PS50808"/>
    </source>
</evidence>
<reference evidence="7" key="1">
    <citation type="submission" date="2021-06" db="EMBL/GenBank/DDBJ databases">
        <authorList>
            <person name="Kallberg Y."/>
            <person name="Tangrot J."/>
            <person name="Rosling A."/>
        </authorList>
    </citation>
    <scope>NUCLEOTIDE SEQUENCE</scope>
    <source>
        <strain evidence="7">MA453B</strain>
    </source>
</reference>
<dbReference type="GO" id="GO:0003677">
    <property type="term" value="F:DNA binding"/>
    <property type="evidence" value="ECO:0007669"/>
    <property type="project" value="InterPro"/>
</dbReference>